<keyword evidence="1" id="KW-0805">Transcription regulation</keyword>
<dbReference type="RefSeq" id="WP_084613619.1">
    <property type="nucleotide sequence ID" value="NZ_BAAAUP010000002.1"/>
</dbReference>
<evidence type="ECO:0000313" key="5">
    <source>
        <dbReference type="EMBL" id="KJL38657.1"/>
    </source>
</evidence>
<dbReference type="SUPFAM" id="SSF48008">
    <property type="entry name" value="GntR ligand-binding domain-like"/>
    <property type="match status" value="1"/>
</dbReference>
<protein>
    <submittedName>
        <fullName evidence="5">HTH-type transcriptional regulator YdfH</fullName>
    </submittedName>
</protein>
<reference evidence="5 6" key="1">
    <citation type="submission" date="2015-02" db="EMBL/GenBank/DDBJ databases">
        <title>Draft genome sequences of ten Microbacterium spp. with emphasis on heavy metal contaminated environments.</title>
        <authorList>
            <person name="Corretto E."/>
        </authorList>
    </citation>
    <scope>NUCLEOTIDE SEQUENCE [LARGE SCALE GENOMIC DNA]</scope>
    <source>
        <strain evidence="5 6">DSM 12510</strain>
    </source>
</reference>
<keyword evidence="3" id="KW-0804">Transcription</keyword>
<evidence type="ECO:0000256" key="3">
    <source>
        <dbReference type="ARBA" id="ARBA00023163"/>
    </source>
</evidence>
<dbReference type="PRINTS" id="PR00035">
    <property type="entry name" value="HTHGNTR"/>
</dbReference>
<feature type="domain" description="HTH gntR-type" evidence="4">
    <location>
        <begin position="25"/>
        <end position="92"/>
    </location>
</feature>
<dbReference type="InterPro" id="IPR011711">
    <property type="entry name" value="GntR_C"/>
</dbReference>
<name>A0A0M2H4J4_9MICO</name>
<dbReference type="Proteomes" id="UP000033956">
    <property type="component" value="Unassembled WGS sequence"/>
</dbReference>
<comment type="caution">
    <text evidence="5">The sequence shown here is derived from an EMBL/GenBank/DDBJ whole genome shotgun (WGS) entry which is preliminary data.</text>
</comment>
<dbReference type="InterPro" id="IPR036390">
    <property type="entry name" value="WH_DNA-bd_sf"/>
</dbReference>
<dbReference type="SUPFAM" id="SSF46785">
    <property type="entry name" value="Winged helix' DNA-binding domain"/>
    <property type="match status" value="1"/>
</dbReference>
<dbReference type="AlphaFoldDB" id="A0A0M2H4J4"/>
<dbReference type="PANTHER" id="PTHR43537:SF24">
    <property type="entry name" value="GLUCONATE OPERON TRANSCRIPTIONAL REPRESSOR"/>
    <property type="match status" value="1"/>
</dbReference>
<dbReference type="SMART" id="SM00345">
    <property type="entry name" value="HTH_GNTR"/>
    <property type="match status" value="1"/>
</dbReference>
<evidence type="ECO:0000259" key="4">
    <source>
        <dbReference type="PROSITE" id="PS50949"/>
    </source>
</evidence>
<proteinExistence type="predicted"/>
<dbReference type="CDD" id="cd07377">
    <property type="entry name" value="WHTH_GntR"/>
    <property type="match status" value="1"/>
</dbReference>
<dbReference type="PROSITE" id="PS50949">
    <property type="entry name" value="HTH_GNTR"/>
    <property type="match status" value="1"/>
</dbReference>
<dbReference type="Pfam" id="PF07729">
    <property type="entry name" value="FCD"/>
    <property type="match status" value="1"/>
</dbReference>
<dbReference type="EMBL" id="JYIZ01000054">
    <property type="protein sequence ID" value="KJL38657.1"/>
    <property type="molecule type" value="Genomic_DNA"/>
</dbReference>
<accession>A0A0M2H4J4</accession>
<dbReference type="PATRIC" id="fig|92835.4.peg.2485"/>
<dbReference type="GO" id="GO:0003700">
    <property type="term" value="F:DNA-binding transcription factor activity"/>
    <property type="evidence" value="ECO:0007669"/>
    <property type="project" value="InterPro"/>
</dbReference>
<sequence>MTEQDDAVGPVRDVRRPLAVGSTYQSLTTQVFQELRERIIEGLYPPGTRLPERELSEDLQVSRIPIREALPRLEAEGYIVTMPRRGAIVRQLTLRDIEELFDLRITLEVFAARQAALRAQTTPPGPQLRELVARALEFTEQHSEHEISSVNSAIHEEIVRLAGNDLLGSVMQTIMGRSRWLFRLTTQRDQSEQYREHTELADAIYAGDVELSGAIAYSHIQKGRAPSIALLHDRLPAE</sequence>
<dbReference type="InterPro" id="IPR008920">
    <property type="entry name" value="TF_FadR/GntR_C"/>
</dbReference>
<organism evidence="5 6">
    <name type="scientific">Microbacterium terrae</name>
    <dbReference type="NCBI Taxonomy" id="69369"/>
    <lineage>
        <taxon>Bacteria</taxon>
        <taxon>Bacillati</taxon>
        <taxon>Actinomycetota</taxon>
        <taxon>Actinomycetes</taxon>
        <taxon>Micrococcales</taxon>
        <taxon>Microbacteriaceae</taxon>
        <taxon>Microbacterium</taxon>
    </lineage>
</organism>
<dbReference type="Pfam" id="PF00392">
    <property type="entry name" value="GntR"/>
    <property type="match status" value="1"/>
</dbReference>
<dbReference type="InterPro" id="IPR036388">
    <property type="entry name" value="WH-like_DNA-bd_sf"/>
</dbReference>
<dbReference type="SMART" id="SM00895">
    <property type="entry name" value="FCD"/>
    <property type="match status" value="1"/>
</dbReference>
<evidence type="ECO:0000256" key="2">
    <source>
        <dbReference type="ARBA" id="ARBA00023125"/>
    </source>
</evidence>
<dbReference type="STRING" id="92835.RS81_02452"/>
<dbReference type="InterPro" id="IPR000524">
    <property type="entry name" value="Tscrpt_reg_HTH_GntR"/>
</dbReference>
<dbReference type="Gene3D" id="1.10.10.10">
    <property type="entry name" value="Winged helix-like DNA-binding domain superfamily/Winged helix DNA-binding domain"/>
    <property type="match status" value="1"/>
</dbReference>
<dbReference type="PANTHER" id="PTHR43537">
    <property type="entry name" value="TRANSCRIPTIONAL REGULATOR, GNTR FAMILY"/>
    <property type="match status" value="1"/>
</dbReference>
<dbReference type="GO" id="GO:0003677">
    <property type="term" value="F:DNA binding"/>
    <property type="evidence" value="ECO:0007669"/>
    <property type="project" value="UniProtKB-KW"/>
</dbReference>
<evidence type="ECO:0000256" key="1">
    <source>
        <dbReference type="ARBA" id="ARBA00023015"/>
    </source>
</evidence>
<dbReference type="OrthoDB" id="9816161at2"/>
<dbReference type="Gene3D" id="1.20.120.530">
    <property type="entry name" value="GntR ligand-binding domain-like"/>
    <property type="match status" value="1"/>
</dbReference>
<evidence type="ECO:0000313" key="6">
    <source>
        <dbReference type="Proteomes" id="UP000033956"/>
    </source>
</evidence>
<gene>
    <name evidence="5" type="primary">ydfH_2</name>
    <name evidence="5" type="ORF">RS81_02452</name>
</gene>
<keyword evidence="6" id="KW-1185">Reference proteome</keyword>
<keyword evidence="2" id="KW-0238">DNA-binding</keyword>